<gene>
    <name evidence="3" type="ORF">ACFOYY_31100</name>
</gene>
<evidence type="ECO:0000256" key="2">
    <source>
        <dbReference type="SAM" id="MobiDB-lite"/>
    </source>
</evidence>
<dbReference type="PRINTS" id="PR00364">
    <property type="entry name" value="DISEASERSIST"/>
</dbReference>
<dbReference type="PANTHER" id="PTHR47691:SF3">
    <property type="entry name" value="HTH-TYPE TRANSCRIPTIONAL REGULATOR RV0890C-RELATED"/>
    <property type="match status" value="1"/>
</dbReference>
<evidence type="ECO:0000313" key="4">
    <source>
        <dbReference type="Proteomes" id="UP001595698"/>
    </source>
</evidence>
<keyword evidence="4" id="KW-1185">Reference proteome</keyword>
<dbReference type="SUPFAM" id="SSF48452">
    <property type="entry name" value="TPR-like"/>
    <property type="match status" value="1"/>
</dbReference>
<dbReference type="EMBL" id="JBHSBC010000036">
    <property type="protein sequence ID" value="MFC3984621.1"/>
    <property type="molecule type" value="Genomic_DNA"/>
</dbReference>
<dbReference type="InterPro" id="IPR027417">
    <property type="entry name" value="P-loop_NTPase"/>
</dbReference>
<accession>A0ABV8F9M8</accession>
<organism evidence="3 4">
    <name type="scientific">Streptosporangium jomthongense</name>
    <dbReference type="NCBI Taxonomy" id="1193683"/>
    <lineage>
        <taxon>Bacteria</taxon>
        <taxon>Bacillati</taxon>
        <taxon>Actinomycetota</taxon>
        <taxon>Actinomycetes</taxon>
        <taxon>Streptosporangiales</taxon>
        <taxon>Streptosporangiaceae</taxon>
        <taxon>Streptosporangium</taxon>
    </lineage>
</organism>
<evidence type="ECO:0000313" key="3">
    <source>
        <dbReference type="EMBL" id="MFC3984621.1"/>
    </source>
</evidence>
<dbReference type="InterPro" id="IPR011990">
    <property type="entry name" value="TPR-like_helical_dom_sf"/>
</dbReference>
<name>A0ABV8F9M8_9ACTN</name>
<feature type="repeat" description="TPR" evidence="1">
    <location>
        <begin position="541"/>
        <end position="574"/>
    </location>
</feature>
<sequence>MVIESDDERSGASGTRNELSGQVGGNVVQAGVIQHLTFAAQEPPVAEIPRQLPPEPRDFVNRVRELDELDRLLDEGGDGSAPLVAVVNGLGGVGKSALSRRWAHRVRERFTDGQLYASLGDLRHGGGVAVSDVLGGFLRALGVREAGIPADPSERAALFRSRTADLRLLILLDDVEHAAQVTPVLPASGSGVVVVTSHSRLGELVVTGAVPVPLAPLDEEQGVRLLAGVLGEERVHAEPQAAGELARLCGGLPVALRVAAARLAQRRGRPIARLVTELTDERRRLERLAVGGKTIVEAVFETACRALPPGAGRLYRLLGAVPVADLSVQAVQVVAGTGERETEESLELLEANLLEETAQERYRFHDLVRLHAARLAEREEAPGEREAALGRMARWYRACAMAADRAVTRSRLRLAPAPEPVEPEVTFSSARQALDWLEGERGNMLAVLRLAERAGWDDVVWQTVEALWVLHHSRKHYADWIEAGRLGTLAAGRLGNRAAEARMRNQTARAFVELGELGPADEELRLARSLAVESGDRRLEAAVLESLGQVELARGAFDAAIGHFTEALAVNEALGRTRGAGLQSYHLGLTHTAAGRPREAFEAFERARGLIGAEDETSRAKIDIELGLVHRMLGRPEEIVGRVTEAARTMRARGVPLKEARAWEILAGLTADLGDERGSEEHLRRAIAVYLDLGKTAKADELGGRLPPPAPEDS</sequence>
<dbReference type="Gene3D" id="3.40.50.300">
    <property type="entry name" value="P-loop containing nucleotide triphosphate hydrolases"/>
    <property type="match status" value="1"/>
</dbReference>
<dbReference type="Gene3D" id="1.25.40.10">
    <property type="entry name" value="Tetratricopeptide repeat domain"/>
    <property type="match status" value="1"/>
</dbReference>
<evidence type="ECO:0000256" key="1">
    <source>
        <dbReference type="PROSITE-ProRule" id="PRU00339"/>
    </source>
</evidence>
<protein>
    <submittedName>
        <fullName evidence="3">NB-ARC domain-containing protein</fullName>
    </submittedName>
</protein>
<dbReference type="PANTHER" id="PTHR47691">
    <property type="entry name" value="REGULATOR-RELATED"/>
    <property type="match status" value="1"/>
</dbReference>
<keyword evidence="1" id="KW-0802">TPR repeat</keyword>
<dbReference type="Proteomes" id="UP001595698">
    <property type="component" value="Unassembled WGS sequence"/>
</dbReference>
<reference evidence="4" key="1">
    <citation type="journal article" date="2019" name="Int. J. Syst. Evol. Microbiol.">
        <title>The Global Catalogue of Microorganisms (GCM) 10K type strain sequencing project: providing services to taxonomists for standard genome sequencing and annotation.</title>
        <authorList>
            <consortium name="The Broad Institute Genomics Platform"/>
            <consortium name="The Broad Institute Genome Sequencing Center for Infectious Disease"/>
            <person name="Wu L."/>
            <person name="Ma J."/>
        </authorList>
    </citation>
    <scope>NUCLEOTIDE SEQUENCE [LARGE SCALE GENOMIC DNA]</scope>
    <source>
        <strain evidence="4">TBRC 7912</strain>
    </source>
</reference>
<feature type="region of interest" description="Disordered" evidence="2">
    <location>
        <begin position="1"/>
        <end position="22"/>
    </location>
</feature>
<dbReference type="InterPro" id="IPR019734">
    <property type="entry name" value="TPR_rpt"/>
</dbReference>
<proteinExistence type="predicted"/>
<dbReference type="PROSITE" id="PS50005">
    <property type="entry name" value="TPR"/>
    <property type="match status" value="1"/>
</dbReference>
<dbReference type="RefSeq" id="WP_386194605.1">
    <property type="nucleotide sequence ID" value="NZ_JBHSBC010000036.1"/>
</dbReference>
<dbReference type="SUPFAM" id="SSF52540">
    <property type="entry name" value="P-loop containing nucleoside triphosphate hydrolases"/>
    <property type="match status" value="1"/>
</dbReference>
<comment type="caution">
    <text evidence="3">The sequence shown here is derived from an EMBL/GenBank/DDBJ whole genome shotgun (WGS) entry which is preliminary data.</text>
</comment>